<dbReference type="OrthoDB" id="9763643at2"/>
<feature type="domain" description="MurNAc-LAA" evidence="2">
    <location>
        <begin position="2"/>
        <end position="64"/>
    </location>
</feature>
<sequence length="144" mass="15933">MSKAISTASGLKNRGPKYRTDLGFLNNTKKSAILIEVCFVDSLADAKLYREHFDAICRSIAESLAGKKLTTSSSVAGTSSASTVPKKEETIMAEQYKKDAAPSPRFEEAKQWAKENGISDGTYPQRPVTREEVWSMLHRMSKVK</sequence>
<accession>A0A1Q5P4L8</accession>
<evidence type="ECO:0000313" key="4">
    <source>
        <dbReference type="Proteomes" id="UP000186524"/>
    </source>
</evidence>
<dbReference type="AlphaFoldDB" id="A0A1Q5P4L8"/>
<gene>
    <name evidence="3" type="ORF">BLL40_05490</name>
</gene>
<name>A0A1Q5P4L8_9BACI</name>
<feature type="region of interest" description="Disordered" evidence="1">
    <location>
        <begin position="69"/>
        <end position="88"/>
    </location>
</feature>
<keyword evidence="4" id="KW-1185">Reference proteome</keyword>
<dbReference type="Gene3D" id="3.40.630.40">
    <property type="entry name" value="Zn-dependent exopeptidases"/>
    <property type="match status" value="1"/>
</dbReference>
<evidence type="ECO:0000256" key="1">
    <source>
        <dbReference type="SAM" id="MobiDB-lite"/>
    </source>
</evidence>
<organism evidence="3 4">
    <name type="scientific">Domibacillus mangrovi</name>
    <dbReference type="NCBI Taxonomy" id="1714354"/>
    <lineage>
        <taxon>Bacteria</taxon>
        <taxon>Bacillati</taxon>
        <taxon>Bacillota</taxon>
        <taxon>Bacilli</taxon>
        <taxon>Bacillales</taxon>
        <taxon>Bacillaceae</taxon>
        <taxon>Domibacillus</taxon>
    </lineage>
</organism>
<dbReference type="GO" id="GO:0008745">
    <property type="term" value="F:N-acetylmuramoyl-L-alanine amidase activity"/>
    <property type="evidence" value="ECO:0007669"/>
    <property type="project" value="InterPro"/>
</dbReference>
<dbReference type="STRING" id="1714354.BLL40_05490"/>
<reference evidence="3 4" key="1">
    <citation type="submission" date="2016-12" db="EMBL/GenBank/DDBJ databases">
        <title>Domibacillus sp. SAOS 44 whole genome sequencing.</title>
        <authorList>
            <person name="Verma A."/>
            <person name="Krishnamurthi S."/>
        </authorList>
    </citation>
    <scope>NUCLEOTIDE SEQUENCE [LARGE SCALE GENOMIC DNA]</scope>
    <source>
        <strain evidence="3 4">SAOS 44</strain>
    </source>
</reference>
<dbReference type="Pfam" id="PF01520">
    <property type="entry name" value="Amidase_3"/>
    <property type="match status" value="1"/>
</dbReference>
<comment type="caution">
    <text evidence="3">The sequence shown here is derived from an EMBL/GenBank/DDBJ whole genome shotgun (WGS) entry which is preliminary data.</text>
</comment>
<dbReference type="Proteomes" id="UP000186524">
    <property type="component" value="Unassembled WGS sequence"/>
</dbReference>
<dbReference type="GO" id="GO:0009253">
    <property type="term" value="P:peptidoglycan catabolic process"/>
    <property type="evidence" value="ECO:0007669"/>
    <property type="project" value="InterPro"/>
</dbReference>
<dbReference type="InterPro" id="IPR002508">
    <property type="entry name" value="MurNAc-LAA_cat"/>
</dbReference>
<dbReference type="SUPFAM" id="SSF53187">
    <property type="entry name" value="Zn-dependent exopeptidases"/>
    <property type="match status" value="1"/>
</dbReference>
<evidence type="ECO:0000259" key="2">
    <source>
        <dbReference type="Pfam" id="PF01520"/>
    </source>
</evidence>
<proteinExistence type="predicted"/>
<feature type="compositionally biased region" description="Low complexity" evidence="1">
    <location>
        <begin position="70"/>
        <end position="84"/>
    </location>
</feature>
<dbReference type="RefSeq" id="WP_073710923.1">
    <property type="nucleotide sequence ID" value="NZ_MRWQ01000005.1"/>
</dbReference>
<evidence type="ECO:0000313" key="3">
    <source>
        <dbReference type="EMBL" id="OKL37042.1"/>
    </source>
</evidence>
<dbReference type="EMBL" id="MRWQ01000005">
    <property type="protein sequence ID" value="OKL37042.1"/>
    <property type="molecule type" value="Genomic_DNA"/>
</dbReference>
<protein>
    <recommendedName>
        <fullName evidence="2">MurNAc-LAA domain-containing protein</fullName>
    </recommendedName>
</protein>